<evidence type="ECO:0000313" key="2">
    <source>
        <dbReference type="EMBL" id="OAP61870.1"/>
    </source>
</evidence>
<accession>A0A178ZPY5</accession>
<sequence length="745" mass="83672">MDHLPTASSESAHVEVPFLLDKDCPFIYDNESWTEYPVRTGWDLDTFLDGDFTNRGRNTTAQAASFLQAWLYFGMIHSVTGIPVETYDFVRATDRGGLVVSSRNLSRIISQWEKAVQQWPAKENLVRRAATDSSVKAVTEALSLYLGWKTPLSDTVILSINILHKTLMCAKRAILTQTDFEPHLTYFQDSREVIDNQLYEQGWCRRDVARHHQGQSCLGMYFAISLGPRLVPRDHSGCLITECLALQVDHATYKSQHTGPNCDCAHLEVDITQVCSLINCGKTPLLRLCDSASGVHQPRVAVITDAEYVCISHVWANGFGNLHANSMPLCQLARLQHRVNDLYNRGRADANIPFWIDTLCVPVQPEHTATRRRAIVAMGQIYAEAAKVLVVDVELLKSPTAGASMEEIAMRISYSVWWSRLWTLQEAVFARELHFQFQDRALDGKELVERSDRARDRLSETGQWSAAAQIAHEGLAYLRELYAFKSSTTDARAAYILQAVNWRSTSWKSDEAVCLAAILGLNVQGILATPDDDRLRRFILLQRSFPAIALFFSGAKMDVDGFRWAPRTFVFSRAGLLPAYQQYPDRGGSRFELQTSLAQADEAGLHVQFPGFRFKLDSSCSRIGDDRVLFQDASDAVWYTFRVMGRNTVATPFRDVDDVLDIPDLALVLPRRPGPDRSLYYGVLVSVSRDEEGGVLFSRLVARASVDRWGAKDPLSLRILLGISDEQPNPVEAVGLPEDQRWCIG</sequence>
<reference evidence="2 3" key="1">
    <citation type="submission" date="2016-04" db="EMBL/GenBank/DDBJ databases">
        <title>Draft genome of Fonsecaea erecta CBS 125763.</title>
        <authorList>
            <person name="Weiss V.A."/>
            <person name="Vicente V.A."/>
            <person name="Raittz R.T."/>
            <person name="Moreno L.F."/>
            <person name="De Souza E.M."/>
            <person name="Pedrosa F.O."/>
            <person name="Steffens M.B."/>
            <person name="Faoro H."/>
            <person name="Tadra-Sfeir M.Z."/>
            <person name="Najafzadeh M.J."/>
            <person name="Felipe M.S."/>
            <person name="Teixeira M."/>
            <person name="Sun J."/>
            <person name="Xi L."/>
            <person name="Gomes R."/>
            <person name="De Azevedo C.M."/>
            <person name="Salgado C.G."/>
            <person name="Da Silva M.B."/>
            <person name="Nascimento M.F."/>
            <person name="Queiroz-Telles F."/>
            <person name="Attili D.S."/>
            <person name="Gorbushina A."/>
        </authorList>
    </citation>
    <scope>NUCLEOTIDE SEQUENCE [LARGE SCALE GENOMIC DNA]</scope>
    <source>
        <strain evidence="2 3">CBS 125763</strain>
    </source>
</reference>
<protein>
    <recommendedName>
        <fullName evidence="1">Heterokaryon incompatibility domain-containing protein</fullName>
    </recommendedName>
</protein>
<keyword evidence="3" id="KW-1185">Reference proteome</keyword>
<dbReference type="OrthoDB" id="2426273at2759"/>
<gene>
    <name evidence="2" type="ORF">AYL99_04073</name>
</gene>
<dbReference type="GeneID" id="30008242"/>
<dbReference type="InterPro" id="IPR010730">
    <property type="entry name" value="HET"/>
</dbReference>
<dbReference type="PANTHER" id="PTHR39596">
    <property type="match status" value="1"/>
</dbReference>
<organism evidence="2 3">
    <name type="scientific">Fonsecaea erecta</name>
    <dbReference type="NCBI Taxonomy" id="1367422"/>
    <lineage>
        <taxon>Eukaryota</taxon>
        <taxon>Fungi</taxon>
        <taxon>Dikarya</taxon>
        <taxon>Ascomycota</taxon>
        <taxon>Pezizomycotina</taxon>
        <taxon>Eurotiomycetes</taxon>
        <taxon>Chaetothyriomycetidae</taxon>
        <taxon>Chaetothyriales</taxon>
        <taxon>Herpotrichiellaceae</taxon>
        <taxon>Fonsecaea</taxon>
    </lineage>
</organism>
<evidence type="ECO:0000313" key="3">
    <source>
        <dbReference type="Proteomes" id="UP000078343"/>
    </source>
</evidence>
<dbReference type="AlphaFoldDB" id="A0A178ZPY5"/>
<dbReference type="PANTHER" id="PTHR39596:SF2">
    <property type="entry name" value="HET DOMAIN PROTEIN (AFU_ORTHOLOGUE AFUA_1G17550)-RELATED"/>
    <property type="match status" value="1"/>
</dbReference>
<comment type="caution">
    <text evidence="2">The sequence shown here is derived from an EMBL/GenBank/DDBJ whole genome shotgun (WGS) entry which is preliminary data.</text>
</comment>
<dbReference type="Pfam" id="PF06985">
    <property type="entry name" value="HET"/>
    <property type="match status" value="1"/>
</dbReference>
<dbReference type="Proteomes" id="UP000078343">
    <property type="component" value="Unassembled WGS sequence"/>
</dbReference>
<dbReference type="EMBL" id="LVYI01000003">
    <property type="protein sequence ID" value="OAP61870.1"/>
    <property type="molecule type" value="Genomic_DNA"/>
</dbReference>
<feature type="domain" description="Heterokaryon incompatibility" evidence="1">
    <location>
        <begin position="308"/>
        <end position="391"/>
    </location>
</feature>
<name>A0A178ZPY5_9EURO</name>
<dbReference type="RefSeq" id="XP_018695237.1">
    <property type="nucleotide sequence ID" value="XM_018835587.1"/>
</dbReference>
<evidence type="ECO:0000259" key="1">
    <source>
        <dbReference type="Pfam" id="PF06985"/>
    </source>
</evidence>
<dbReference type="STRING" id="1367422.A0A178ZPY5"/>
<proteinExistence type="predicted"/>